<evidence type="ECO:0000256" key="3">
    <source>
        <dbReference type="ARBA" id="ARBA00023315"/>
    </source>
</evidence>
<gene>
    <name evidence="7" type="ORF">GCM10009839_19970</name>
</gene>
<name>A0ABN2TVB2_9ACTN</name>
<evidence type="ECO:0000313" key="7">
    <source>
        <dbReference type="EMBL" id="GAA2022549.1"/>
    </source>
</evidence>
<proteinExistence type="inferred from homology"/>
<protein>
    <submittedName>
        <fullName evidence="7">3-oxoacyl-[acyl-carrier-protein] synthase III C-terminal domain-containing protein</fullName>
    </submittedName>
</protein>
<evidence type="ECO:0000313" key="8">
    <source>
        <dbReference type="Proteomes" id="UP001500751"/>
    </source>
</evidence>
<keyword evidence="2" id="KW-0808">Transferase</keyword>
<dbReference type="InterPro" id="IPR016039">
    <property type="entry name" value="Thiolase-like"/>
</dbReference>
<evidence type="ECO:0000256" key="2">
    <source>
        <dbReference type="ARBA" id="ARBA00022679"/>
    </source>
</evidence>
<evidence type="ECO:0000256" key="1">
    <source>
        <dbReference type="ARBA" id="ARBA00005531"/>
    </source>
</evidence>
<dbReference type="PIRSF" id="PIRSF000451">
    <property type="entry name" value="PKS_III"/>
    <property type="match status" value="1"/>
</dbReference>
<evidence type="ECO:0000259" key="5">
    <source>
        <dbReference type="Pfam" id="PF00195"/>
    </source>
</evidence>
<feature type="domain" description="Chalcone/stilbene synthase N-terminal" evidence="5">
    <location>
        <begin position="31"/>
        <end position="233"/>
    </location>
</feature>
<dbReference type="Gene3D" id="3.40.47.10">
    <property type="match status" value="2"/>
</dbReference>
<accession>A0ABN2TVB2</accession>
<dbReference type="PANTHER" id="PTHR11877">
    <property type="entry name" value="HYDROXYMETHYLGLUTARYL-COA SYNTHASE"/>
    <property type="match status" value="1"/>
</dbReference>
<comment type="caution">
    <text evidence="7">The sequence shown here is derived from an EMBL/GenBank/DDBJ whole genome shotgun (WGS) entry which is preliminary data.</text>
</comment>
<dbReference type="InterPro" id="IPR011141">
    <property type="entry name" value="Polyketide_synthase_type-III"/>
</dbReference>
<evidence type="ECO:0000256" key="4">
    <source>
        <dbReference type="SAM" id="MobiDB-lite"/>
    </source>
</evidence>
<dbReference type="CDD" id="cd00831">
    <property type="entry name" value="CHS_like"/>
    <property type="match status" value="1"/>
</dbReference>
<dbReference type="SUPFAM" id="SSF53901">
    <property type="entry name" value="Thiolase-like"/>
    <property type="match status" value="2"/>
</dbReference>
<dbReference type="EMBL" id="BAAAQN010000008">
    <property type="protein sequence ID" value="GAA2022549.1"/>
    <property type="molecule type" value="Genomic_DNA"/>
</dbReference>
<reference evidence="7 8" key="1">
    <citation type="journal article" date="2019" name="Int. J. Syst. Evol. Microbiol.">
        <title>The Global Catalogue of Microorganisms (GCM) 10K type strain sequencing project: providing services to taxonomists for standard genome sequencing and annotation.</title>
        <authorList>
            <consortium name="The Broad Institute Genomics Platform"/>
            <consortium name="The Broad Institute Genome Sequencing Center for Infectious Disease"/>
            <person name="Wu L."/>
            <person name="Ma J."/>
        </authorList>
    </citation>
    <scope>NUCLEOTIDE SEQUENCE [LARGE SCALE GENOMIC DNA]</scope>
    <source>
        <strain evidence="7 8">JCM 16014</strain>
    </source>
</reference>
<feature type="region of interest" description="Disordered" evidence="4">
    <location>
        <begin position="243"/>
        <end position="274"/>
    </location>
</feature>
<dbReference type="Proteomes" id="UP001500751">
    <property type="component" value="Unassembled WGS sequence"/>
</dbReference>
<dbReference type="InterPro" id="IPR001099">
    <property type="entry name" value="Chalcone/stilbene_synt_N"/>
</dbReference>
<dbReference type="InterPro" id="IPR012328">
    <property type="entry name" value="Chalcone/stilbene_synt_C"/>
</dbReference>
<evidence type="ECO:0000259" key="6">
    <source>
        <dbReference type="Pfam" id="PF02797"/>
    </source>
</evidence>
<feature type="domain" description="Chalcone/stilbene synthase C-terminal" evidence="6">
    <location>
        <begin position="283"/>
        <end position="417"/>
    </location>
</feature>
<keyword evidence="8" id="KW-1185">Reference proteome</keyword>
<dbReference type="PANTHER" id="PTHR11877:SF99">
    <property type="entry name" value="1,3,6,8-TETRAHYDROXYNAPHTHALENE SYNTHASE"/>
    <property type="match status" value="1"/>
</dbReference>
<dbReference type="Pfam" id="PF00195">
    <property type="entry name" value="Chal_sti_synt_N"/>
    <property type="match status" value="1"/>
</dbReference>
<dbReference type="Pfam" id="PF02797">
    <property type="entry name" value="Chal_sti_synt_C"/>
    <property type="match status" value="1"/>
</dbReference>
<organism evidence="7 8">
    <name type="scientific">Catenulispora yoronensis</name>
    <dbReference type="NCBI Taxonomy" id="450799"/>
    <lineage>
        <taxon>Bacteria</taxon>
        <taxon>Bacillati</taxon>
        <taxon>Actinomycetota</taxon>
        <taxon>Actinomycetes</taxon>
        <taxon>Catenulisporales</taxon>
        <taxon>Catenulisporaceae</taxon>
        <taxon>Catenulispora</taxon>
    </lineage>
</organism>
<sequence length="421" mass="44203">MSLYRERFHSRIIRAGPGTDYVTRYHIRHPTGSKGMSRIAAVCSTLPPHRHQQADLAEACADLCALPPSRRGLLERLYQNAGVRTRHTVLPLADYKRLEGLGPTNDVYIEHATELGADAVGRALRQAGVRPRDVDLFVTTSVTGLAVPSLDARLVPLLGLRPDVKRIPMFGLGCVAGAAGLARIHDYLRAWPGHTAVLLAVELCSLSVPLEDPALPDLVGAALFGDGAAAVVVRGAQCPPDGPAAMPGPAAMSGPGPAATPTATPGPAAMSGPEPARPRIIATRSELCPDTHDVLGWRLGSQGFRIVLTADLAKVLERELGAVVERFLTDHGLQIPDIGAWVVHPGGPKVIDAVRDALGLAEERVATARASLAEVGNLSSASVLHVLGKELAEPDPAPGPLVMVGLGPGVSIELLLLERRG</sequence>
<comment type="similarity">
    <text evidence="1">Belongs to the thiolase-like superfamily. Chalcone/stilbene synthases family.</text>
</comment>
<keyword evidence="3" id="KW-0012">Acyltransferase</keyword>
<feature type="compositionally biased region" description="Low complexity" evidence="4">
    <location>
        <begin position="243"/>
        <end position="273"/>
    </location>
</feature>